<dbReference type="AlphaFoldDB" id="A0AAD9IKI6"/>
<dbReference type="GO" id="GO:0005730">
    <property type="term" value="C:nucleolus"/>
    <property type="evidence" value="ECO:0007669"/>
    <property type="project" value="TreeGrafter"/>
</dbReference>
<gene>
    <name evidence="2" type="ORF">QBZ16_002398</name>
</gene>
<evidence type="ECO:0000313" key="2">
    <source>
        <dbReference type="EMBL" id="KAK2080003.1"/>
    </source>
</evidence>
<keyword evidence="3" id="KW-1185">Reference proteome</keyword>
<evidence type="ECO:0000256" key="1">
    <source>
        <dbReference type="SAM" id="MobiDB-lite"/>
    </source>
</evidence>
<dbReference type="PANTHER" id="PTHR15633:SF2">
    <property type="entry name" value="NUCLEOLAR PROTEIN 11"/>
    <property type="match status" value="1"/>
</dbReference>
<comment type="caution">
    <text evidence="2">The sequence shown here is derived from an EMBL/GenBank/DDBJ whole genome shotgun (WGS) entry which is preliminary data.</text>
</comment>
<accession>A0AAD9IKI6</accession>
<proteinExistence type="predicted"/>
<organism evidence="2 3">
    <name type="scientific">Prototheca wickerhamii</name>
    <dbReference type="NCBI Taxonomy" id="3111"/>
    <lineage>
        <taxon>Eukaryota</taxon>
        <taxon>Viridiplantae</taxon>
        <taxon>Chlorophyta</taxon>
        <taxon>core chlorophytes</taxon>
        <taxon>Trebouxiophyceae</taxon>
        <taxon>Chlorellales</taxon>
        <taxon>Chlorellaceae</taxon>
        <taxon>Prototheca</taxon>
    </lineage>
</organism>
<dbReference type="GO" id="GO:0003723">
    <property type="term" value="F:RNA binding"/>
    <property type="evidence" value="ECO:0007669"/>
    <property type="project" value="TreeGrafter"/>
</dbReference>
<reference evidence="2" key="1">
    <citation type="submission" date="2021-01" db="EMBL/GenBank/DDBJ databases">
        <authorList>
            <person name="Eckstrom K.M.E."/>
        </authorList>
    </citation>
    <scope>NUCLEOTIDE SEQUENCE</scope>
    <source>
        <strain evidence="2">UVCC 0001</strain>
    </source>
</reference>
<dbReference type="Proteomes" id="UP001255856">
    <property type="component" value="Unassembled WGS sequence"/>
</dbReference>
<evidence type="ECO:0000313" key="3">
    <source>
        <dbReference type="Proteomes" id="UP001255856"/>
    </source>
</evidence>
<dbReference type="InterPro" id="IPR042859">
    <property type="entry name" value="NOL11"/>
</dbReference>
<feature type="region of interest" description="Disordered" evidence="1">
    <location>
        <begin position="377"/>
        <end position="400"/>
    </location>
</feature>
<sequence length="686" mass="70496">MLVAHRVSGGKVIGAAQAKRNSLLLTVEGEGAALHSVEKAAPSKVWALEGSKQRFTAPCAHDGPAGVYWAAVEDAGKASLRAWKGSAGSIPTEGVALPSTPQFLVPGAGSSSGPRVWALADHGGVHYCSQTAVLASAPGSGTPLVARPFQDGASLQVVSALSDELGQVRSCQYHFLVDTSAVYVLWADGSLATYSWSARGKGGDVDHLDPVDVVQLAGVSAPEPAAAPRTPAGRKRRASKAATSQAAPTGHTAALCLLPNVCVAAYWATSDSGTTVLRLTAIEQRYGAVLCCEDLGLEQGLEGCVPGSQIRVLPLGDNQVVLSVASGGCLALTLDTAAAGSLAGLIGSLALSSADAPAADAASGPALAAQRALKASTPAEAATSPPQVLEQPKGGSKATEAQLATPCSVTVWEECDAGQADHRRREGDRAGWALLADLRRPEAMSETDAVEALQPLLRQGAPVPGALHEDLLSAAVARGYYGLGVLEARRAYRRLAEAALARAQAARLSVHAAETLALAKLAAQAVEAFLPAQTPMHAVLAARLDGAQLEAALRALSARALPALVDVLQRWAATLTGLPPLAMGPDAAASYPSLQTLAVWLNALLDAGLMRLALTPALHAALGEVRACVERAARQARAWTAVRGGVESLLVRVSQPPTLTPAGRPVRRPERDVPRHTVELVNLVVA</sequence>
<dbReference type="EMBL" id="JASFZW010000002">
    <property type="protein sequence ID" value="KAK2080003.1"/>
    <property type="molecule type" value="Genomic_DNA"/>
</dbReference>
<dbReference type="PANTHER" id="PTHR15633">
    <property type="entry name" value="NUCLEOLAR PROTEIN 11"/>
    <property type="match status" value="1"/>
</dbReference>
<name>A0AAD9IKI6_PROWI</name>
<feature type="region of interest" description="Disordered" evidence="1">
    <location>
        <begin position="220"/>
        <end position="245"/>
    </location>
</feature>
<protein>
    <submittedName>
        <fullName evidence="2">Uncharacterized protein</fullName>
    </submittedName>
</protein>
<feature type="compositionally biased region" description="Low complexity" evidence="1">
    <location>
        <begin position="221"/>
        <end position="231"/>
    </location>
</feature>
<dbReference type="GO" id="GO:0030490">
    <property type="term" value="P:maturation of SSU-rRNA"/>
    <property type="evidence" value="ECO:0007669"/>
    <property type="project" value="InterPro"/>
</dbReference>
<feature type="compositionally biased region" description="Low complexity" evidence="1">
    <location>
        <begin position="377"/>
        <end position="386"/>
    </location>
</feature>